<dbReference type="EMBL" id="MEXN01000001">
    <property type="protein sequence ID" value="OGD04431.1"/>
    <property type="molecule type" value="Genomic_DNA"/>
</dbReference>
<keyword evidence="1" id="KW-1133">Transmembrane helix</keyword>
<accession>A0A1F4ZDN2</accession>
<feature type="transmembrane region" description="Helical" evidence="1">
    <location>
        <begin position="124"/>
        <end position="142"/>
    </location>
</feature>
<feature type="transmembrane region" description="Helical" evidence="1">
    <location>
        <begin position="48"/>
        <end position="68"/>
    </location>
</feature>
<feature type="transmembrane region" description="Helical" evidence="1">
    <location>
        <begin position="89"/>
        <end position="112"/>
    </location>
</feature>
<sequence>MIPPHLQKDLPPPPPLRRLLGPSFILLGLGLGSGEIILWPYLTSNHGLGLAWAIVAGITMQFIINLEVERYALIYGESVFVGFARWLKFLPGWFIATTFLGFAWPGIGLAGATLVDNALGSKSSLLVGILLFLLIGTILTLGKHLYHTVETIQKYLILVGTPFIILLALYLARATHWQALFTGLIGIGPNYRFLPPDISLVTLLGALAFSGAGGNLNLAQSCYIRDKGYGMGHYSPKIGSLITNPTAPRHFSLSGFSFPLTPGNLTRFKKWWRLAQVEHFFIFWLLGLVTMLSLSLLAYSTAYGRSNNPSGIHFILNESSAIARSTLPVFGPLFLLVTGLMLTATQLTVLDSTSRIITENLLLLRPSSSSPAPKTYYLVLWLQIAFGIFILLLGFDQPRQLITISAAINAVTMCIYSVLLLILNRTRLPPPLRPGLLRSFLLLLTFVFFGFFSYLSIRG</sequence>
<feature type="transmembrane region" description="Helical" evidence="1">
    <location>
        <begin position="329"/>
        <end position="350"/>
    </location>
</feature>
<feature type="transmembrane region" description="Helical" evidence="1">
    <location>
        <begin position="401"/>
        <end position="423"/>
    </location>
</feature>
<feature type="transmembrane region" description="Helical" evidence="1">
    <location>
        <begin position="375"/>
        <end position="395"/>
    </location>
</feature>
<reference evidence="2 3" key="1">
    <citation type="journal article" date="2016" name="Nat. Commun.">
        <title>Thousands of microbial genomes shed light on interconnected biogeochemical processes in an aquifer system.</title>
        <authorList>
            <person name="Anantharaman K."/>
            <person name="Brown C.T."/>
            <person name="Hug L.A."/>
            <person name="Sharon I."/>
            <person name="Castelle C.J."/>
            <person name="Probst A.J."/>
            <person name="Thomas B.C."/>
            <person name="Singh A."/>
            <person name="Wilkins M.J."/>
            <person name="Karaoz U."/>
            <person name="Brodie E.L."/>
            <person name="Williams K.H."/>
            <person name="Hubbard S.S."/>
            <person name="Banfield J.F."/>
        </authorList>
    </citation>
    <scope>NUCLEOTIDE SEQUENCE [LARGE SCALE GENOMIC DNA]</scope>
</reference>
<dbReference type="AlphaFoldDB" id="A0A1F4ZDN2"/>
<keyword evidence="1" id="KW-0812">Transmembrane</keyword>
<evidence type="ECO:0000256" key="1">
    <source>
        <dbReference type="SAM" id="Phobius"/>
    </source>
</evidence>
<name>A0A1F4ZDN2_9BACT</name>
<dbReference type="NCBIfam" id="NF037982">
    <property type="entry name" value="Nramp_1"/>
    <property type="match status" value="1"/>
</dbReference>
<feature type="transmembrane region" description="Helical" evidence="1">
    <location>
        <begin position="198"/>
        <end position="218"/>
    </location>
</feature>
<gene>
    <name evidence="2" type="ORF">A2989_05385</name>
</gene>
<dbReference type="Proteomes" id="UP000177080">
    <property type="component" value="Unassembled WGS sequence"/>
</dbReference>
<evidence type="ECO:0008006" key="4">
    <source>
        <dbReference type="Google" id="ProtNLM"/>
    </source>
</evidence>
<feature type="transmembrane region" description="Helical" evidence="1">
    <location>
        <begin position="435"/>
        <end position="457"/>
    </location>
</feature>
<evidence type="ECO:0000313" key="2">
    <source>
        <dbReference type="EMBL" id="OGD04431.1"/>
    </source>
</evidence>
<feature type="transmembrane region" description="Helical" evidence="1">
    <location>
        <begin position="280"/>
        <end position="299"/>
    </location>
</feature>
<evidence type="ECO:0000313" key="3">
    <source>
        <dbReference type="Proteomes" id="UP000177080"/>
    </source>
</evidence>
<protein>
    <recommendedName>
        <fullName evidence="4">Amino acid permease/ SLC12A domain-containing protein</fullName>
    </recommendedName>
</protein>
<keyword evidence="1" id="KW-0472">Membrane</keyword>
<feature type="transmembrane region" description="Helical" evidence="1">
    <location>
        <begin position="20"/>
        <end position="42"/>
    </location>
</feature>
<feature type="transmembrane region" description="Helical" evidence="1">
    <location>
        <begin position="154"/>
        <end position="172"/>
    </location>
</feature>
<dbReference type="STRING" id="1797259.A2989_05385"/>
<organism evidence="2 3">
    <name type="scientific">Candidatus Amesbacteria bacterium RIFCSPLOWO2_01_FULL_48_25</name>
    <dbReference type="NCBI Taxonomy" id="1797259"/>
    <lineage>
        <taxon>Bacteria</taxon>
        <taxon>Candidatus Amesiibacteriota</taxon>
    </lineage>
</organism>
<proteinExistence type="predicted"/>
<comment type="caution">
    <text evidence="2">The sequence shown here is derived from an EMBL/GenBank/DDBJ whole genome shotgun (WGS) entry which is preliminary data.</text>
</comment>